<comment type="caution">
    <text evidence="1">The sequence shown here is derived from an EMBL/GenBank/DDBJ whole genome shotgun (WGS) entry which is preliminary data.</text>
</comment>
<keyword evidence="2" id="KW-1185">Reference proteome</keyword>
<evidence type="ECO:0000313" key="1">
    <source>
        <dbReference type="EMBL" id="KAF9681762.1"/>
    </source>
</evidence>
<gene>
    <name evidence="1" type="ORF">SADUNF_Sadunf05G0036500</name>
</gene>
<sequence length="107" mass="12245">MSFGCVRVKAGWTRASSPYCMSDEEFKLTLTAIEIIAIYSRRFLPWFHLKWEADSSTCKRIGLKDLVVVRPKYVLTNYVPGGRHEPDFQVDPASGKRGRFKGGRACW</sequence>
<protein>
    <submittedName>
        <fullName evidence="1">Uncharacterized protein</fullName>
    </submittedName>
</protein>
<organism evidence="1 2">
    <name type="scientific">Salix dunnii</name>
    <dbReference type="NCBI Taxonomy" id="1413687"/>
    <lineage>
        <taxon>Eukaryota</taxon>
        <taxon>Viridiplantae</taxon>
        <taxon>Streptophyta</taxon>
        <taxon>Embryophyta</taxon>
        <taxon>Tracheophyta</taxon>
        <taxon>Spermatophyta</taxon>
        <taxon>Magnoliopsida</taxon>
        <taxon>eudicotyledons</taxon>
        <taxon>Gunneridae</taxon>
        <taxon>Pentapetalae</taxon>
        <taxon>rosids</taxon>
        <taxon>fabids</taxon>
        <taxon>Malpighiales</taxon>
        <taxon>Salicaceae</taxon>
        <taxon>Saliceae</taxon>
        <taxon>Salix</taxon>
    </lineage>
</organism>
<proteinExistence type="predicted"/>
<name>A0A835K6V5_9ROSI</name>
<reference evidence="1 2" key="1">
    <citation type="submission" date="2020-10" db="EMBL/GenBank/DDBJ databases">
        <title>Plant Genome Project.</title>
        <authorList>
            <person name="Zhang R.-G."/>
        </authorList>
    </citation>
    <scope>NUCLEOTIDE SEQUENCE [LARGE SCALE GENOMIC DNA]</scope>
    <source>
        <strain evidence="1">FAFU-HL-1</strain>
        <tissue evidence="1">Leaf</tissue>
    </source>
</reference>
<accession>A0A835K6V5</accession>
<dbReference type="Proteomes" id="UP000657918">
    <property type="component" value="Unassembled WGS sequence"/>
</dbReference>
<dbReference type="EMBL" id="JADGMS010000005">
    <property type="protein sequence ID" value="KAF9681762.1"/>
    <property type="molecule type" value="Genomic_DNA"/>
</dbReference>
<dbReference type="AlphaFoldDB" id="A0A835K6V5"/>
<evidence type="ECO:0000313" key="2">
    <source>
        <dbReference type="Proteomes" id="UP000657918"/>
    </source>
</evidence>